<sequence>MAQLDAREQEALDAYRRYIDQRELCIDGTAPWSAIGAFFTDDAIFIDPAWGRVVGREQIAAFFDMSMAGLEGWSFPEEWTTVDGDRVVTFWWNRLPGTRADGTAYQAPAFSVLHYAGDGLFDYELDLMNIVEVGELLGESGWLPPQEMSLPGPGADRDVTPRRLTSP</sequence>
<dbReference type="EMBL" id="CAEZXR010000342">
    <property type="protein sequence ID" value="CAB4727113.1"/>
    <property type="molecule type" value="Genomic_DNA"/>
</dbReference>
<evidence type="ECO:0000256" key="1">
    <source>
        <dbReference type="SAM" id="MobiDB-lite"/>
    </source>
</evidence>
<accession>A0A6J6RX80</accession>
<name>A0A6J6RX80_9ZZZZ</name>
<feature type="domain" description="SnoaL-like" evidence="2">
    <location>
        <begin position="31"/>
        <end position="119"/>
    </location>
</feature>
<dbReference type="InterPro" id="IPR037401">
    <property type="entry name" value="SnoaL-like"/>
</dbReference>
<feature type="region of interest" description="Disordered" evidence="1">
    <location>
        <begin position="144"/>
        <end position="167"/>
    </location>
</feature>
<dbReference type="InterPro" id="IPR032710">
    <property type="entry name" value="NTF2-like_dom_sf"/>
</dbReference>
<dbReference type="Pfam" id="PF12680">
    <property type="entry name" value="SnoaL_2"/>
    <property type="match status" value="1"/>
</dbReference>
<dbReference type="SUPFAM" id="SSF54427">
    <property type="entry name" value="NTF2-like"/>
    <property type="match status" value="1"/>
</dbReference>
<reference evidence="3" key="1">
    <citation type="submission" date="2020-05" db="EMBL/GenBank/DDBJ databases">
        <authorList>
            <person name="Chiriac C."/>
            <person name="Salcher M."/>
            <person name="Ghai R."/>
            <person name="Kavagutti S V."/>
        </authorList>
    </citation>
    <scope>NUCLEOTIDE SEQUENCE</scope>
</reference>
<organism evidence="3">
    <name type="scientific">freshwater metagenome</name>
    <dbReference type="NCBI Taxonomy" id="449393"/>
    <lineage>
        <taxon>unclassified sequences</taxon>
        <taxon>metagenomes</taxon>
        <taxon>ecological metagenomes</taxon>
    </lineage>
</organism>
<dbReference type="Gene3D" id="3.10.450.50">
    <property type="match status" value="1"/>
</dbReference>
<evidence type="ECO:0000259" key="2">
    <source>
        <dbReference type="Pfam" id="PF12680"/>
    </source>
</evidence>
<gene>
    <name evidence="3" type="ORF">UFOPK2579_02354</name>
</gene>
<dbReference type="AlphaFoldDB" id="A0A6J6RX80"/>
<proteinExistence type="predicted"/>
<protein>
    <submittedName>
        <fullName evidence="3">Unannotated protein</fullName>
    </submittedName>
</protein>
<evidence type="ECO:0000313" key="3">
    <source>
        <dbReference type="EMBL" id="CAB4727113.1"/>
    </source>
</evidence>